<sequence>MIVCNKLSLSFDRIPVFRDLSFEIYKGEFVTVNAASGKGKTSLLKILQGYVLPASGTVLINGVELGEHTINKIREQIIWIPQNVNLPVDCGMELIEMLNLKSNINSIKQVLDKLGLDSDFLSKSFKKISGGQKQRVVVAICLGINRPLVLMDEPTSSLDEESIKMLLDVVKSTGDKTFFTASHNKTWMEHSDRIIELG</sequence>
<dbReference type="InterPro" id="IPR027417">
    <property type="entry name" value="P-loop_NTPase"/>
</dbReference>
<proteinExistence type="inferred from homology"/>
<keyword evidence="4" id="KW-0547">Nucleotide-binding</keyword>
<dbReference type="InterPro" id="IPR050763">
    <property type="entry name" value="ABC_transporter_ATP-binding"/>
</dbReference>
<dbReference type="Gene3D" id="3.40.50.300">
    <property type="entry name" value="P-loop containing nucleotide triphosphate hydrolases"/>
    <property type="match status" value="1"/>
</dbReference>
<feature type="domain" description="ABC transporter" evidence="6">
    <location>
        <begin position="2"/>
        <end position="197"/>
    </location>
</feature>
<keyword evidence="2" id="KW-0813">Transport</keyword>
<evidence type="ECO:0000256" key="3">
    <source>
        <dbReference type="ARBA" id="ARBA00022458"/>
    </source>
</evidence>
<dbReference type="SUPFAM" id="SSF52540">
    <property type="entry name" value="P-loop containing nucleoside triphosphate hydrolases"/>
    <property type="match status" value="1"/>
</dbReference>
<name>A0AAE3MDR0_9BACT</name>
<dbReference type="PROSITE" id="PS50893">
    <property type="entry name" value="ABC_TRANSPORTER_2"/>
    <property type="match status" value="1"/>
</dbReference>
<dbReference type="PANTHER" id="PTHR42711:SF5">
    <property type="entry name" value="ABC TRANSPORTER ATP-BINDING PROTEIN NATA"/>
    <property type="match status" value="1"/>
</dbReference>
<evidence type="ECO:0000313" key="7">
    <source>
        <dbReference type="EMBL" id="MCW3805918.1"/>
    </source>
</evidence>
<dbReference type="EMBL" id="JAPDPI010000017">
    <property type="protein sequence ID" value="MCW3805918.1"/>
    <property type="molecule type" value="Genomic_DNA"/>
</dbReference>
<keyword evidence="5 7" id="KW-0067">ATP-binding</keyword>
<dbReference type="PANTHER" id="PTHR42711">
    <property type="entry name" value="ABC TRANSPORTER ATP-BINDING PROTEIN"/>
    <property type="match status" value="1"/>
</dbReference>
<dbReference type="SMART" id="SM00382">
    <property type="entry name" value="AAA"/>
    <property type="match status" value="1"/>
</dbReference>
<dbReference type="RefSeq" id="WP_301199290.1">
    <property type="nucleotide sequence ID" value="NZ_JAPDPI010000017.1"/>
</dbReference>
<dbReference type="InterPro" id="IPR017871">
    <property type="entry name" value="ABC_transporter-like_CS"/>
</dbReference>
<dbReference type="Pfam" id="PF00005">
    <property type="entry name" value="ABC_tran"/>
    <property type="match status" value="1"/>
</dbReference>
<organism evidence="7 8">
    <name type="scientific">Plebeiibacterium marinum</name>
    <dbReference type="NCBI Taxonomy" id="2992111"/>
    <lineage>
        <taxon>Bacteria</taxon>
        <taxon>Pseudomonadati</taxon>
        <taxon>Bacteroidota</taxon>
        <taxon>Bacteroidia</taxon>
        <taxon>Marinilabiliales</taxon>
        <taxon>Marinilabiliaceae</taxon>
        <taxon>Plebeiibacterium</taxon>
    </lineage>
</organism>
<dbReference type="GO" id="GO:0005524">
    <property type="term" value="F:ATP binding"/>
    <property type="evidence" value="ECO:0007669"/>
    <property type="project" value="UniProtKB-KW"/>
</dbReference>
<keyword evidence="8" id="KW-1185">Reference proteome</keyword>
<comment type="similarity">
    <text evidence="1">Belongs to the ABC transporter superfamily.</text>
</comment>
<evidence type="ECO:0000313" key="8">
    <source>
        <dbReference type="Proteomes" id="UP001207408"/>
    </source>
</evidence>
<dbReference type="InterPro" id="IPR003593">
    <property type="entry name" value="AAA+_ATPase"/>
</dbReference>
<dbReference type="PROSITE" id="PS00211">
    <property type="entry name" value="ABC_TRANSPORTER_1"/>
    <property type="match status" value="1"/>
</dbReference>
<dbReference type="AlphaFoldDB" id="A0AAE3MDR0"/>
<protein>
    <submittedName>
        <fullName evidence="7">ATP-binding cassette domain-containing protein</fullName>
    </submittedName>
</protein>
<dbReference type="GO" id="GO:0016887">
    <property type="term" value="F:ATP hydrolysis activity"/>
    <property type="evidence" value="ECO:0007669"/>
    <property type="project" value="InterPro"/>
</dbReference>
<evidence type="ECO:0000256" key="1">
    <source>
        <dbReference type="ARBA" id="ARBA00005417"/>
    </source>
</evidence>
<dbReference type="InterPro" id="IPR003439">
    <property type="entry name" value="ABC_transporter-like_ATP-bd"/>
</dbReference>
<evidence type="ECO:0000256" key="4">
    <source>
        <dbReference type="ARBA" id="ARBA00022741"/>
    </source>
</evidence>
<evidence type="ECO:0000256" key="2">
    <source>
        <dbReference type="ARBA" id="ARBA00022448"/>
    </source>
</evidence>
<dbReference type="Proteomes" id="UP001207408">
    <property type="component" value="Unassembled WGS sequence"/>
</dbReference>
<comment type="caution">
    <text evidence="7">The sequence shown here is derived from an EMBL/GenBank/DDBJ whole genome shotgun (WGS) entry which is preliminary data.</text>
</comment>
<reference evidence="7" key="1">
    <citation type="submission" date="2022-10" db="EMBL/GenBank/DDBJ databases">
        <authorList>
            <person name="Yu W.X."/>
        </authorList>
    </citation>
    <scope>NUCLEOTIDE SEQUENCE</scope>
    <source>
        <strain evidence="7">D04</strain>
    </source>
</reference>
<evidence type="ECO:0000259" key="6">
    <source>
        <dbReference type="PROSITE" id="PS50893"/>
    </source>
</evidence>
<gene>
    <name evidence="7" type="ORF">OM074_09775</name>
</gene>
<keyword evidence="3" id="KW-0536">Nodulation</keyword>
<accession>A0AAE3MDR0</accession>
<evidence type="ECO:0000256" key="5">
    <source>
        <dbReference type="ARBA" id="ARBA00022840"/>
    </source>
</evidence>